<name>A0ABQ9YJH9_9EUKA</name>
<evidence type="ECO:0000313" key="2">
    <source>
        <dbReference type="Proteomes" id="UP001281761"/>
    </source>
</evidence>
<keyword evidence="2" id="KW-1185">Reference proteome</keyword>
<dbReference type="Proteomes" id="UP001281761">
    <property type="component" value="Unassembled WGS sequence"/>
</dbReference>
<dbReference type="EMBL" id="JARBJD010000005">
    <property type="protein sequence ID" value="KAK2963801.1"/>
    <property type="molecule type" value="Genomic_DNA"/>
</dbReference>
<gene>
    <name evidence="1" type="ORF">BLNAU_1370</name>
</gene>
<proteinExistence type="predicted"/>
<accession>A0ABQ9YJH9</accession>
<protein>
    <submittedName>
        <fullName evidence="1">Uncharacterized protein</fullName>
    </submittedName>
</protein>
<evidence type="ECO:0000313" key="1">
    <source>
        <dbReference type="EMBL" id="KAK2963801.1"/>
    </source>
</evidence>
<reference evidence="1 2" key="1">
    <citation type="journal article" date="2022" name="bioRxiv">
        <title>Genomics of Preaxostyla Flagellates Illuminates Evolutionary Transitions and the Path Towards Mitochondrial Loss.</title>
        <authorList>
            <person name="Novak L.V.F."/>
            <person name="Treitli S.C."/>
            <person name="Pyrih J."/>
            <person name="Halakuc P."/>
            <person name="Pipaliya S.V."/>
            <person name="Vacek V."/>
            <person name="Brzon O."/>
            <person name="Soukal P."/>
            <person name="Eme L."/>
            <person name="Dacks J.B."/>
            <person name="Karnkowska A."/>
            <person name="Elias M."/>
            <person name="Hampl V."/>
        </authorList>
    </citation>
    <scope>NUCLEOTIDE SEQUENCE [LARGE SCALE GENOMIC DNA]</scope>
    <source>
        <strain evidence="1">NAU3</strain>
        <tissue evidence="1">Gut</tissue>
    </source>
</reference>
<sequence length="239" mass="26178">MFDLVRSFLPVWSSFRRTVGTSVRLNPDRAEAVLATTLCAQIRDSCLYSHTAFDRLEFVHREASVPLRNNGSLAAPPALVFSNVPSSFVFTVNHATPPNWIVVQKEAAENLHNIVFNQITEIKKTVTAVYAISTLLVSDNVDTICVLPSIPLVLPSIPLVLPSIPLVLPSIPLVLPSFFSSPISLRVVGGGVDYNQSGKVSTVCAKKMPICAKKHSHHSDLRTPDDLAKTQYRLKLVIV</sequence>
<organism evidence="1 2">
    <name type="scientific">Blattamonas nauphoetae</name>
    <dbReference type="NCBI Taxonomy" id="2049346"/>
    <lineage>
        <taxon>Eukaryota</taxon>
        <taxon>Metamonada</taxon>
        <taxon>Preaxostyla</taxon>
        <taxon>Oxymonadida</taxon>
        <taxon>Blattamonas</taxon>
    </lineage>
</organism>
<comment type="caution">
    <text evidence="1">The sequence shown here is derived from an EMBL/GenBank/DDBJ whole genome shotgun (WGS) entry which is preliminary data.</text>
</comment>